<protein>
    <submittedName>
        <fullName evidence="3">SAG family member</fullName>
    </submittedName>
</protein>
<organism evidence="3 4">
    <name type="scientific">Eimeria praecox</name>
    <dbReference type="NCBI Taxonomy" id="51316"/>
    <lineage>
        <taxon>Eukaryota</taxon>
        <taxon>Sar</taxon>
        <taxon>Alveolata</taxon>
        <taxon>Apicomplexa</taxon>
        <taxon>Conoidasida</taxon>
        <taxon>Coccidia</taxon>
        <taxon>Eucoccidiorida</taxon>
        <taxon>Eimeriorina</taxon>
        <taxon>Eimeriidae</taxon>
        <taxon>Eimeria</taxon>
    </lineage>
</organism>
<feature type="region of interest" description="Disordered" evidence="1">
    <location>
        <begin position="56"/>
        <end position="77"/>
    </location>
</feature>
<accession>U6H364</accession>
<evidence type="ECO:0000256" key="2">
    <source>
        <dbReference type="SAM" id="SignalP"/>
    </source>
</evidence>
<keyword evidence="2" id="KW-0732">Signal</keyword>
<gene>
    <name evidence="3" type="ORF">EPH_0072900</name>
</gene>
<dbReference type="Proteomes" id="UP000018201">
    <property type="component" value="Unassembled WGS sequence"/>
</dbReference>
<evidence type="ECO:0000313" key="4">
    <source>
        <dbReference type="Proteomes" id="UP000018201"/>
    </source>
</evidence>
<dbReference type="VEuPathDB" id="ToxoDB:EPH_0072900"/>
<reference evidence="3" key="1">
    <citation type="submission" date="2013-10" db="EMBL/GenBank/DDBJ databases">
        <title>Genomic analysis of the causative agents of coccidiosis in chickens.</title>
        <authorList>
            <person name="Reid A.J."/>
            <person name="Blake D."/>
            <person name="Billington K."/>
            <person name="Browne H."/>
            <person name="Dunn M."/>
            <person name="Hung S."/>
            <person name="Kawahara F."/>
            <person name="Miranda-Saavedra D."/>
            <person name="Mourier T."/>
            <person name="Nagra H."/>
            <person name="Otto T.D."/>
            <person name="Rawlings N."/>
            <person name="Sanchez A."/>
            <person name="Sanders M."/>
            <person name="Subramaniam C."/>
            <person name="Tay Y."/>
            <person name="Dear P."/>
            <person name="Doerig C."/>
            <person name="Gruber A."/>
            <person name="Parkinson J."/>
            <person name="Shirley M."/>
            <person name="Wan K.L."/>
            <person name="Berriman M."/>
            <person name="Tomley F."/>
            <person name="Pain A."/>
        </authorList>
    </citation>
    <scope>NUCLEOTIDE SEQUENCE [LARGE SCALE GENOMIC DNA]</scope>
    <source>
        <strain evidence="3">Houghton</strain>
    </source>
</reference>
<name>U6H364_9EIME</name>
<dbReference type="AlphaFoldDB" id="U6H364"/>
<dbReference type="EMBL" id="HG695134">
    <property type="protein sequence ID" value="CDI86327.1"/>
    <property type="molecule type" value="Genomic_DNA"/>
</dbReference>
<dbReference type="OrthoDB" id="347470at2759"/>
<dbReference type="InterPro" id="IPR021288">
    <property type="entry name" value="Surface_antigen"/>
</dbReference>
<evidence type="ECO:0000313" key="3">
    <source>
        <dbReference type="EMBL" id="CDI86327.1"/>
    </source>
</evidence>
<keyword evidence="4" id="KW-1185">Reference proteome</keyword>
<proteinExistence type="predicted"/>
<feature type="signal peptide" evidence="2">
    <location>
        <begin position="1"/>
        <end position="22"/>
    </location>
</feature>
<reference evidence="3" key="2">
    <citation type="submission" date="2013-10" db="EMBL/GenBank/DDBJ databases">
        <authorList>
            <person name="Aslett M."/>
        </authorList>
    </citation>
    <scope>NUCLEOTIDE SEQUENCE [LARGE SCALE GENOMIC DNA]</scope>
    <source>
        <strain evidence="3">Houghton</strain>
    </source>
</reference>
<evidence type="ECO:0000256" key="1">
    <source>
        <dbReference type="SAM" id="MobiDB-lite"/>
    </source>
</evidence>
<dbReference type="Pfam" id="PF11054">
    <property type="entry name" value="Surface_antigen"/>
    <property type="match status" value="1"/>
</dbReference>
<sequence length="267" mass="28192">MAPLKLLTVVSASFLALHTVSAAGGATTVTYTATLGDDGKCLDKVNSAREAVGLSDLQQAGKADTTRRLPDSTSTQQDKYNEWVWQPVCDVLIPNQPKEETESDAPTAGTVKFQSGTYAYEEVDAAAVNCTAVVDAWKSAYKNFKEPPPAYTTDNALYKDQKNVSFMAMYNPSEGATADCRVVTCTKTTNVAKTADDGSAGSPQTESGSALICMTVPDILSKEQTKAPFTDEQWDKIVKTLKGSASAISPSVVGLAVTVLGLAATLL</sequence>
<feature type="chain" id="PRO_5004671568" evidence="2">
    <location>
        <begin position="23"/>
        <end position="267"/>
    </location>
</feature>